<evidence type="ECO:0000256" key="2">
    <source>
        <dbReference type="ARBA" id="ARBA00010617"/>
    </source>
</evidence>
<keyword evidence="6" id="KW-0560">Oxidoreductase</keyword>
<comment type="caution">
    <text evidence="7">The sequence shown here is derived from an EMBL/GenBank/DDBJ whole genome shotgun (WGS) entry which is preliminary data.</text>
</comment>
<evidence type="ECO:0000256" key="6">
    <source>
        <dbReference type="RuleBase" id="RU000461"/>
    </source>
</evidence>
<dbReference type="InterPro" id="IPR050121">
    <property type="entry name" value="Cytochrome_P450_monoxygenase"/>
</dbReference>
<evidence type="ECO:0000313" key="8">
    <source>
        <dbReference type="Proteomes" id="UP001586593"/>
    </source>
</evidence>
<sequence>MFAHVPLSPSLPWVALVLGLATTVWLTRNYFHNGLNKYPGARLASLTDWWRFYVVWTRKAHFRYLDLHNQYGDVVRLGPNALSFSNPRAIKEIYSMSKKLTKSDFYPVQMQVSRGEVLQSLFGTQDEEYHGRLRRFVSNAFSMSSIVRYEPRVNETAKLFIDKTEELFATTGKRCDMKLWLQFFAFDVITEVTYSRRVGFVDRVEDVDGIVEWLDKIFQYMAPVGQMPFIDKLLVKNPVLKWLSKHGYIDNSSGTARFSKARMSERLQEIADRRAAGVDEVYQRNDILTMFLESKDKDKTGFFDDRLILTMTTSIALAGSDTTAISLCATLYHLLRNPRCYGKLMKELSDAIESGLIADTEILSWADSQKLPYLDACIKETFRIHPAISLNLERVTPPEGMYIDGRFIPGGTIVSCNPWVVHRRKEVFGEDVEVYRPERWLVDPTSLSDLERLNEMKATMLHFGGGSRTCLGKHIAILEMYKLIPSLLRKFDLRLTTDEEWDLENLWFVKPRKFELDIQLRNK</sequence>
<dbReference type="PRINTS" id="PR00463">
    <property type="entry name" value="EP450I"/>
</dbReference>
<dbReference type="InterPro" id="IPR002401">
    <property type="entry name" value="Cyt_P450_E_grp-I"/>
</dbReference>
<keyword evidence="8" id="KW-1185">Reference proteome</keyword>
<gene>
    <name evidence="7" type="ORF">VTK73DRAFT_7849</name>
</gene>
<accession>A0ABR3WCL3</accession>
<dbReference type="InterPro" id="IPR017972">
    <property type="entry name" value="Cyt_P450_CS"/>
</dbReference>
<keyword evidence="3 6" id="KW-0349">Heme</keyword>
<dbReference type="InterPro" id="IPR036396">
    <property type="entry name" value="Cyt_P450_sf"/>
</dbReference>
<dbReference type="PANTHER" id="PTHR24305">
    <property type="entry name" value="CYTOCHROME P450"/>
    <property type="match status" value="1"/>
</dbReference>
<dbReference type="CDD" id="cd11060">
    <property type="entry name" value="CYP57A1-like"/>
    <property type="match status" value="1"/>
</dbReference>
<dbReference type="Proteomes" id="UP001586593">
    <property type="component" value="Unassembled WGS sequence"/>
</dbReference>
<dbReference type="InterPro" id="IPR001128">
    <property type="entry name" value="Cyt_P450"/>
</dbReference>
<keyword evidence="5 6" id="KW-0408">Iron</keyword>
<dbReference type="PROSITE" id="PS00086">
    <property type="entry name" value="CYTOCHROME_P450"/>
    <property type="match status" value="1"/>
</dbReference>
<dbReference type="SUPFAM" id="SSF48264">
    <property type="entry name" value="Cytochrome P450"/>
    <property type="match status" value="1"/>
</dbReference>
<organism evidence="7 8">
    <name type="scientific">Phialemonium thermophilum</name>
    <dbReference type="NCBI Taxonomy" id="223376"/>
    <lineage>
        <taxon>Eukaryota</taxon>
        <taxon>Fungi</taxon>
        <taxon>Dikarya</taxon>
        <taxon>Ascomycota</taxon>
        <taxon>Pezizomycotina</taxon>
        <taxon>Sordariomycetes</taxon>
        <taxon>Sordariomycetidae</taxon>
        <taxon>Cephalothecales</taxon>
        <taxon>Cephalothecaceae</taxon>
        <taxon>Phialemonium</taxon>
    </lineage>
</organism>
<dbReference type="EMBL" id="JAZHXJ010000524">
    <property type="protein sequence ID" value="KAL1858294.1"/>
    <property type="molecule type" value="Genomic_DNA"/>
</dbReference>
<comment type="similarity">
    <text evidence="2 6">Belongs to the cytochrome P450 family.</text>
</comment>
<evidence type="ECO:0000313" key="7">
    <source>
        <dbReference type="EMBL" id="KAL1858294.1"/>
    </source>
</evidence>
<dbReference type="Gene3D" id="1.10.630.10">
    <property type="entry name" value="Cytochrome P450"/>
    <property type="match status" value="1"/>
</dbReference>
<evidence type="ECO:0008006" key="9">
    <source>
        <dbReference type="Google" id="ProtNLM"/>
    </source>
</evidence>
<proteinExistence type="inferred from homology"/>
<comment type="cofactor">
    <cofactor evidence="1">
        <name>heme</name>
        <dbReference type="ChEBI" id="CHEBI:30413"/>
    </cofactor>
</comment>
<protein>
    <recommendedName>
        <fullName evidence="9">Cytochrome P450</fullName>
    </recommendedName>
</protein>
<keyword evidence="4 6" id="KW-0479">Metal-binding</keyword>
<keyword evidence="6" id="KW-0503">Monooxygenase</keyword>
<evidence type="ECO:0000256" key="1">
    <source>
        <dbReference type="ARBA" id="ARBA00001971"/>
    </source>
</evidence>
<reference evidence="7 8" key="1">
    <citation type="journal article" date="2024" name="Commun. Biol.">
        <title>Comparative genomic analysis of thermophilic fungi reveals convergent evolutionary adaptations and gene losses.</title>
        <authorList>
            <person name="Steindorff A.S."/>
            <person name="Aguilar-Pontes M.V."/>
            <person name="Robinson A.J."/>
            <person name="Andreopoulos B."/>
            <person name="LaButti K."/>
            <person name="Kuo A."/>
            <person name="Mondo S."/>
            <person name="Riley R."/>
            <person name="Otillar R."/>
            <person name="Haridas S."/>
            <person name="Lipzen A."/>
            <person name="Grimwood J."/>
            <person name="Schmutz J."/>
            <person name="Clum A."/>
            <person name="Reid I.D."/>
            <person name="Moisan M.C."/>
            <person name="Butler G."/>
            <person name="Nguyen T.T.M."/>
            <person name="Dewar K."/>
            <person name="Conant G."/>
            <person name="Drula E."/>
            <person name="Henrissat B."/>
            <person name="Hansel C."/>
            <person name="Singer S."/>
            <person name="Hutchinson M.I."/>
            <person name="de Vries R.P."/>
            <person name="Natvig D.O."/>
            <person name="Powell A.J."/>
            <person name="Tsang A."/>
            <person name="Grigoriev I.V."/>
        </authorList>
    </citation>
    <scope>NUCLEOTIDE SEQUENCE [LARGE SCALE GENOMIC DNA]</scope>
    <source>
        <strain evidence="7 8">ATCC 24622</strain>
    </source>
</reference>
<dbReference type="Pfam" id="PF00067">
    <property type="entry name" value="p450"/>
    <property type="match status" value="1"/>
</dbReference>
<evidence type="ECO:0000256" key="5">
    <source>
        <dbReference type="ARBA" id="ARBA00023004"/>
    </source>
</evidence>
<dbReference type="PRINTS" id="PR00385">
    <property type="entry name" value="P450"/>
</dbReference>
<evidence type="ECO:0000256" key="3">
    <source>
        <dbReference type="ARBA" id="ARBA00022617"/>
    </source>
</evidence>
<dbReference type="PANTHER" id="PTHR24305:SF232">
    <property type="entry name" value="P450, PUTATIVE (EUROFUNG)-RELATED"/>
    <property type="match status" value="1"/>
</dbReference>
<name>A0ABR3WCL3_9PEZI</name>
<evidence type="ECO:0000256" key="4">
    <source>
        <dbReference type="ARBA" id="ARBA00022723"/>
    </source>
</evidence>